<name>A0ABU1VW04_9GAMM</name>
<keyword evidence="2" id="KW-1185">Reference proteome</keyword>
<evidence type="ECO:0000313" key="2">
    <source>
        <dbReference type="Proteomes" id="UP001257909"/>
    </source>
</evidence>
<organism evidence="1 2">
    <name type="scientific">Rheinheimera soli</name>
    <dbReference type="NCBI Taxonomy" id="443616"/>
    <lineage>
        <taxon>Bacteria</taxon>
        <taxon>Pseudomonadati</taxon>
        <taxon>Pseudomonadota</taxon>
        <taxon>Gammaproteobacteria</taxon>
        <taxon>Chromatiales</taxon>
        <taxon>Chromatiaceae</taxon>
        <taxon>Rheinheimera</taxon>
    </lineage>
</organism>
<dbReference type="Proteomes" id="UP001257909">
    <property type="component" value="Unassembled WGS sequence"/>
</dbReference>
<evidence type="ECO:0000313" key="1">
    <source>
        <dbReference type="EMBL" id="MDR7119889.1"/>
    </source>
</evidence>
<gene>
    <name evidence="1" type="ORF">J2W69_000804</name>
</gene>
<protein>
    <submittedName>
        <fullName evidence="1">Uncharacterized protein</fullName>
    </submittedName>
</protein>
<sequence length="128" mass="14470">MPDNALLPDKFSAALRICRRVLRYMPAPSPMPPKVLLILMVLSFSAFSSDLTTEKASLAGINWLETLNFDTKEFTVDAKCDVNECKVDVYPIVMDRGSKSIRGCLEKVCATLRYSLKDDEIIDVVHWR</sequence>
<dbReference type="EMBL" id="JAVDWR010000001">
    <property type="protein sequence ID" value="MDR7119889.1"/>
    <property type="molecule type" value="Genomic_DNA"/>
</dbReference>
<dbReference type="RefSeq" id="WP_310274796.1">
    <property type="nucleotide sequence ID" value="NZ_JAVDWR010000001.1"/>
</dbReference>
<accession>A0ABU1VW04</accession>
<reference evidence="1 2" key="1">
    <citation type="submission" date="2023-07" db="EMBL/GenBank/DDBJ databases">
        <title>Sorghum-associated microbial communities from plants grown in Nebraska, USA.</title>
        <authorList>
            <person name="Schachtman D."/>
        </authorList>
    </citation>
    <scope>NUCLEOTIDE SEQUENCE [LARGE SCALE GENOMIC DNA]</scope>
    <source>
        <strain evidence="1 2">4138</strain>
    </source>
</reference>
<proteinExistence type="predicted"/>
<comment type="caution">
    <text evidence="1">The sequence shown here is derived from an EMBL/GenBank/DDBJ whole genome shotgun (WGS) entry which is preliminary data.</text>
</comment>